<name>A0ABY7JVG9_9ACTN</name>
<sequence length="90" mass="9552">MSWLPDPAELNAAAARVLAQADALRETAICIALAGGTTSWQSVAATRFRDRLHETALALRTRAAQLDAAADLIRRHAIQVADGLPPGVRP</sequence>
<reference evidence="1" key="1">
    <citation type="submission" date="2022-05" db="EMBL/GenBank/DDBJ databases">
        <title>Jatrophihabitans sp. SB3-54 whole genome sequence.</title>
        <authorList>
            <person name="Suh M.K."/>
            <person name="Eom M.K."/>
            <person name="Kim J.S."/>
            <person name="Kim H.S."/>
            <person name="Do H.E."/>
            <person name="Shin Y.K."/>
            <person name="Lee J.-S."/>
        </authorList>
    </citation>
    <scope>NUCLEOTIDE SEQUENCE</scope>
    <source>
        <strain evidence="1">SB3-54</strain>
    </source>
</reference>
<accession>A0ABY7JVG9</accession>
<evidence type="ECO:0000313" key="2">
    <source>
        <dbReference type="Proteomes" id="UP001164693"/>
    </source>
</evidence>
<dbReference type="RefSeq" id="WP_269442200.1">
    <property type="nucleotide sequence ID" value="NZ_CP097463.1"/>
</dbReference>
<proteinExistence type="predicted"/>
<keyword evidence="2" id="KW-1185">Reference proteome</keyword>
<protein>
    <submittedName>
        <fullName evidence="1">Uncharacterized protein</fullName>
    </submittedName>
</protein>
<evidence type="ECO:0000313" key="1">
    <source>
        <dbReference type="EMBL" id="WAX55680.1"/>
    </source>
</evidence>
<dbReference type="EMBL" id="CP097463">
    <property type="protein sequence ID" value="WAX55680.1"/>
    <property type="molecule type" value="Genomic_DNA"/>
</dbReference>
<dbReference type="Proteomes" id="UP001164693">
    <property type="component" value="Chromosome"/>
</dbReference>
<organism evidence="1 2">
    <name type="scientific">Jatrophihabitans cynanchi</name>
    <dbReference type="NCBI Taxonomy" id="2944128"/>
    <lineage>
        <taxon>Bacteria</taxon>
        <taxon>Bacillati</taxon>
        <taxon>Actinomycetota</taxon>
        <taxon>Actinomycetes</taxon>
        <taxon>Jatrophihabitantales</taxon>
        <taxon>Jatrophihabitantaceae</taxon>
        <taxon>Jatrophihabitans</taxon>
    </lineage>
</organism>
<gene>
    <name evidence="1" type="ORF">M6B22_14165</name>
</gene>